<evidence type="ECO:0000256" key="5">
    <source>
        <dbReference type="SAM" id="Coils"/>
    </source>
</evidence>
<gene>
    <name evidence="7" type="ORF">ACFOOG_01170</name>
</gene>
<comment type="subcellular location">
    <subcellularLocation>
        <location evidence="1">Membrane</location>
        <topology evidence="1">Single-pass membrane protein</topology>
    </subcellularLocation>
</comment>
<evidence type="ECO:0000313" key="7">
    <source>
        <dbReference type="EMBL" id="MFC3851428.1"/>
    </source>
</evidence>
<accession>A0ABV7ZUK0</accession>
<dbReference type="RefSeq" id="WP_380692581.1">
    <property type="nucleotide sequence ID" value="NZ_JBHRYR010000002.1"/>
</dbReference>
<feature type="coiled-coil region" evidence="5">
    <location>
        <begin position="222"/>
        <end position="275"/>
    </location>
</feature>
<evidence type="ECO:0000256" key="4">
    <source>
        <dbReference type="ARBA" id="ARBA00023136"/>
    </source>
</evidence>
<sequence>MQYSFKEIHALNLLNDNPEFSKRFNIPFDLKLMTIVVLCVIAAAITGAILFKVDKIVPAQGVLETRARLFDVRSTQAGFIDQILVEEGQHVAAGDTLVRFDTEQLELEIARLEREQQTLARSIWTEFYQIHAHVPAATRTQLTATLTDIPDSVSVLGYDGYLARTLNDTLAALTQKMQSIDSRKQSTERQLALTQQAFALEQDEFHRLQRLVDQGIENRVQLEQQRKRLLELEGNQESLRANLLADQHEQDRLQLEREQRQNEFVLERLLRLHEQRDQYEQVNLRLAVQQRTLRDQDIRAPFAAVVDAIAVRGQREVLDQGATLVQLRPLFDQDDLEIDIQIPSNYAVWVEPGMTFRASSLGNNPDDHGYIHGYVDFVSESTDVVEGQRIYRMKGRITEINLSERSDRQGAAETFLRPGLQLSVEVKAGERRLINYIFDPFTKYLRTALREPS</sequence>
<keyword evidence="5" id="KW-0175">Coiled coil</keyword>
<comment type="caution">
    <text evidence="7">The sequence shown here is derived from an EMBL/GenBank/DDBJ whole genome shotgun (WGS) entry which is preliminary data.</text>
</comment>
<proteinExistence type="predicted"/>
<evidence type="ECO:0000256" key="6">
    <source>
        <dbReference type="SAM" id="Phobius"/>
    </source>
</evidence>
<feature type="coiled-coil region" evidence="5">
    <location>
        <begin position="163"/>
        <end position="190"/>
    </location>
</feature>
<evidence type="ECO:0000256" key="3">
    <source>
        <dbReference type="ARBA" id="ARBA00022989"/>
    </source>
</evidence>
<dbReference type="Gene3D" id="2.40.50.100">
    <property type="match status" value="1"/>
</dbReference>
<evidence type="ECO:0000256" key="1">
    <source>
        <dbReference type="ARBA" id="ARBA00004167"/>
    </source>
</evidence>
<protein>
    <submittedName>
        <fullName evidence="7">HlyD family efflux transporter periplasmic adaptor subunit</fullName>
    </submittedName>
</protein>
<keyword evidence="8" id="KW-1185">Reference proteome</keyword>
<dbReference type="EMBL" id="JBHRYR010000002">
    <property type="protein sequence ID" value="MFC3851428.1"/>
    <property type="molecule type" value="Genomic_DNA"/>
</dbReference>
<organism evidence="7 8">
    <name type="scientific">Saccharospirillum mangrovi</name>
    <dbReference type="NCBI Taxonomy" id="2161747"/>
    <lineage>
        <taxon>Bacteria</taxon>
        <taxon>Pseudomonadati</taxon>
        <taxon>Pseudomonadota</taxon>
        <taxon>Gammaproteobacteria</taxon>
        <taxon>Oceanospirillales</taxon>
        <taxon>Saccharospirillaceae</taxon>
        <taxon>Saccharospirillum</taxon>
    </lineage>
</organism>
<feature type="transmembrane region" description="Helical" evidence="6">
    <location>
        <begin position="32"/>
        <end position="51"/>
    </location>
</feature>
<dbReference type="InterPro" id="IPR011053">
    <property type="entry name" value="Single_hybrid_motif"/>
</dbReference>
<evidence type="ECO:0000256" key="2">
    <source>
        <dbReference type="ARBA" id="ARBA00022692"/>
    </source>
</evidence>
<keyword evidence="2 6" id="KW-0812">Transmembrane</keyword>
<name>A0ABV7ZUK0_9GAMM</name>
<keyword evidence="3 6" id="KW-1133">Transmembrane helix</keyword>
<dbReference type="InterPro" id="IPR050739">
    <property type="entry name" value="MFP"/>
</dbReference>
<dbReference type="PRINTS" id="PR01490">
    <property type="entry name" value="RTXTOXIND"/>
</dbReference>
<dbReference type="Proteomes" id="UP001595617">
    <property type="component" value="Unassembled WGS sequence"/>
</dbReference>
<dbReference type="SUPFAM" id="SSF51230">
    <property type="entry name" value="Single hybrid motif"/>
    <property type="match status" value="1"/>
</dbReference>
<keyword evidence="4 6" id="KW-0472">Membrane</keyword>
<reference evidence="8" key="1">
    <citation type="journal article" date="2019" name="Int. J. Syst. Evol. Microbiol.">
        <title>The Global Catalogue of Microorganisms (GCM) 10K type strain sequencing project: providing services to taxonomists for standard genome sequencing and annotation.</title>
        <authorList>
            <consortium name="The Broad Institute Genomics Platform"/>
            <consortium name="The Broad Institute Genome Sequencing Center for Infectious Disease"/>
            <person name="Wu L."/>
            <person name="Ma J."/>
        </authorList>
    </citation>
    <scope>NUCLEOTIDE SEQUENCE [LARGE SCALE GENOMIC DNA]</scope>
    <source>
        <strain evidence="8">IBRC 10765</strain>
    </source>
</reference>
<dbReference type="PANTHER" id="PTHR30386:SF26">
    <property type="entry name" value="TRANSPORT PROTEIN COMB"/>
    <property type="match status" value="1"/>
</dbReference>
<evidence type="ECO:0000313" key="8">
    <source>
        <dbReference type="Proteomes" id="UP001595617"/>
    </source>
</evidence>
<dbReference type="PANTHER" id="PTHR30386">
    <property type="entry name" value="MEMBRANE FUSION SUBUNIT OF EMRAB-TOLC MULTIDRUG EFFLUX PUMP"/>
    <property type="match status" value="1"/>
</dbReference>